<comment type="caution">
    <text evidence="7">The sequence shown here is derived from an EMBL/GenBank/DDBJ whole genome shotgun (WGS) entry which is preliminary data.</text>
</comment>
<accession>A0A2U1JVF5</accession>
<evidence type="ECO:0000313" key="8">
    <source>
        <dbReference type="Proteomes" id="UP000245618"/>
    </source>
</evidence>
<evidence type="ECO:0000256" key="6">
    <source>
        <dbReference type="ARBA" id="ARBA00023180"/>
    </source>
</evidence>
<keyword evidence="2" id="KW-0479">Metal-binding</keyword>
<reference evidence="7 8" key="1">
    <citation type="submission" date="2018-04" db="EMBL/GenBank/DDBJ databases">
        <title>Flavobacterium sp. nov., isolated from glacier ice.</title>
        <authorList>
            <person name="Liu Q."/>
            <person name="Xin Y.-H."/>
        </authorList>
    </citation>
    <scope>NUCLEOTIDE SEQUENCE [LARGE SCALE GENOMIC DNA]</scope>
    <source>
        <strain evidence="7 8">LB2P30</strain>
    </source>
</reference>
<dbReference type="Pfam" id="PF02265">
    <property type="entry name" value="S1-P1_nuclease"/>
    <property type="match status" value="1"/>
</dbReference>
<evidence type="ECO:0000256" key="3">
    <source>
        <dbReference type="ARBA" id="ARBA00022759"/>
    </source>
</evidence>
<dbReference type="OrthoDB" id="267579at2"/>
<dbReference type="GO" id="GO:0003676">
    <property type="term" value="F:nucleic acid binding"/>
    <property type="evidence" value="ECO:0007669"/>
    <property type="project" value="InterPro"/>
</dbReference>
<evidence type="ECO:0000256" key="4">
    <source>
        <dbReference type="ARBA" id="ARBA00022801"/>
    </source>
</evidence>
<dbReference type="GO" id="GO:0046872">
    <property type="term" value="F:metal ion binding"/>
    <property type="evidence" value="ECO:0007669"/>
    <property type="project" value="UniProtKB-KW"/>
</dbReference>
<dbReference type="GO" id="GO:0006308">
    <property type="term" value="P:DNA catabolic process"/>
    <property type="evidence" value="ECO:0007669"/>
    <property type="project" value="InterPro"/>
</dbReference>
<proteinExistence type="predicted"/>
<dbReference type="RefSeq" id="WP_116763029.1">
    <property type="nucleotide sequence ID" value="NZ_QCZH01000009.1"/>
</dbReference>
<dbReference type="CDD" id="cd10981">
    <property type="entry name" value="ZnPC_S1P1"/>
    <property type="match status" value="1"/>
</dbReference>
<dbReference type="EMBL" id="QCZH01000009">
    <property type="protein sequence ID" value="PWA08939.1"/>
    <property type="molecule type" value="Genomic_DNA"/>
</dbReference>
<keyword evidence="5" id="KW-1015">Disulfide bond</keyword>
<dbReference type="InterPro" id="IPR008947">
    <property type="entry name" value="PLipase_C/P1_nuclease_dom_sf"/>
</dbReference>
<evidence type="ECO:0000256" key="2">
    <source>
        <dbReference type="ARBA" id="ARBA00022723"/>
    </source>
</evidence>
<keyword evidence="3" id="KW-0255">Endonuclease</keyword>
<keyword evidence="6" id="KW-0325">Glycoprotein</keyword>
<evidence type="ECO:0000313" key="7">
    <source>
        <dbReference type="EMBL" id="PWA08939.1"/>
    </source>
</evidence>
<evidence type="ECO:0000256" key="1">
    <source>
        <dbReference type="ARBA" id="ARBA00022722"/>
    </source>
</evidence>
<evidence type="ECO:0000256" key="5">
    <source>
        <dbReference type="ARBA" id="ARBA00023157"/>
    </source>
</evidence>
<gene>
    <name evidence="7" type="ORF">DB891_09820</name>
</gene>
<keyword evidence="1" id="KW-0540">Nuclease</keyword>
<dbReference type="AlphaFoldDB" id="A0A2U1JVF5"/>
<dbReference type="InterPro" id="IPR003154">
    <property type="entry name" value="S1/P1nuclease"/>
</dbReference>
<protein>
    <submittedName>
        <fullName evidence="7">S1/P1 Nuclease</fullName>
    </submittedName>
</protein>
<dbReference type="SUPFAM" id="SSF48537">
    <property type="entry name" value="Phospholipase C/P1 nuclease"/>
    <property type="match status" value="1"/>
</dbReference>
<dbReference type="Proteomes" id="UP000245618">
    <property type="component" value="Unassembled WGS sequence"/>
</dbReference>
<keyword evidence="8" id="KW-1185">Reference proteome</keyword>
<dbReference type="Gene3D" id="1.10.575.10">
    <property type="entry name" value="P1 Nuclease"/>
    <property type="match status" value="1"/>
</dbReference>
<name>A0A2U1JVF5_9FLAO</name>
<sequence>MKNFKLKQSVLTFSAIGIAFISLSWGIFGHEHINNAAVMALPKPLQTFFYNHLDFITQESTVPDLRKYTLRDKAENPRHFMDMENFGAVDSIPLPFEDVKKKYDEKFLSSNGILPWYIQETMTKLTKAFKDKRKTEILFLAADLAHYIGDAHMPLHTSANHDGQLTNQKGIHSLWESRLPEMFGKNYNFYTGEAKYVDNVEKATWDMIKDTHSLVEPLLLVDRNLRATFTAETMYDKDEKGNIAKNKFGDLIYSKEYASKFHEALNGMVENQMRKAIVVTTNFWYTAWVNAGKPNLDDLDSKELTNRNKKNLKNDLKLWKQGKLFGLESENDFN</sequence>
<keyword evidence="4" id="KW-0378">Hydrolase</keyword>
<organism evidence="7 8">
    <name type="scientific">Flavobacterium laiguense</name>
    <dbReference type="NCBI Taxonomy" id="2169409"/>
    <lineage>
        <taxon>Bacteria</taxon>
        <taxon>Pseudomonadati</taxon>
        <taxon>Bacteroidota</taxon>
        <taxon>Flavobacteriia</taxon>
        <taxon>Flavobacteriales</taxon>
        <taxon>Flavobacteriaceae</taxon>
        <taxon>Flavobacterium</taxon>
    </lineage>
</organism>
<dbReference type="GO" id="GO:0004519">
    <property type="term" value="F:endonuclease activity"/>
    <property type="evidence" value="ECO:0007669"/>
    <property type="project" value="UniProtKB-KW"/>
</dbReference>
<dbReference type="GO" id="GO:0016788">
    <property type="term" value="F:hydrolase activity, acting on ester bonds"/>
    <property type="evidence" value="ECO:0007669"/>
    <property type="project" value="InterPro"/>
</dbReference>